<evidence type="ECO:0000313" key="4">
    <source>
        <dbReference type="Proteomes" id="UP000272942"/>
    </source>
</evidence>
<proteinExistence type="inferred from homology"/>
<organism evidence="5">
    <name type="scientific">Echinostoma caproni</name>
    <dbReference type="NCBI Taxonomy" id="27848"/>
    <lineage>
        <taxon>Eukaryota</taxon>
        <taxon>Metazoa</taxon>
        <taxon>Spiralia</taxon>
        <taxon>Lophotrochozoa</taxon>
        <taxon>Platyhelminthes</taxon>
        <taxon>Trematoda</taxon>
        <taxon>Digenea</taxon>
        <taxon>Plagiorchiida</taxon>
        <taxon>Echinostomata</taxon>
        <taxon>Echinostomatoidea</taxon>
        <taxon>Echinostomatidae</taxon>
        <taxon>Echinostoma</taxon>
    </lineage>
</organism>
<dbReference type="Pfam" id="PF03109">
    <property type="entry name" value="ABC1"/>
    <property type="match status" value="1"/>
</dbReference>
<dbReference type="InterPro" id="IPR004147">
    <property type="entry name" value="ABC1_dom"/>
</dbReference>
<gene>
    <name evidence="3" type="ORF">ECPE_LOCUS10755</name>
</gene>
<comment type="similarity">
    <text evidence="1">Belongs to the protein kinase superfamily. ADCK protein kinase family.</text>
</comment>
<dbReference type="PANTHER" id="PTHR43173:SF28">
    <property type="entry name" value="AARF DOMAIN CONTAINING KINASE 5"/>
    <property type="match status" value="1"/>
</dbReference>
<feature type="domain" description="ABC1 atypical kinase-like" evidence="2">
    <location>
        <begin position="3"/>
        <end position="158"/>
    </location>
</feature>
<dbReference type="EMBL" id="UZAN01049613">
    <property type="protein sequence ID" value="VDP87565.1"/>
    <property type="molecule type" value="Genomic_DNA"/>
</dbReference>
<sequence length="201" mass="23044">MIQVNRIFLEDFGKRPSELFSEFEEEPIAAASLAQVHRATTKSGEKVAVKVQYEDLRERFHGDIKTLEFLLRLVGLIHPNFGFAWVLQDMRETLAKELDFENEAQNASRCRNDLAALGTLRPDGAVHVPWVDLSLTSKRVLTAEYIDGIKINQSLNNSKEMEYERQPKGGERKKTLNDTEIDEMIAWLEEDPTITLELLKI</sequence>
<dbReference type="SUPFAM" id="SSF56112">
    <property type="entry name" value="Protein kinase-like (PK-like)"/>
    <property type="match status" value="1"/>
</dbReference>
<protein>
    <submittedName>
        <fullName evidence="5">ABC1 domain-containing protein</fullName>
    </submittedName>
</protein>
<evidence type="ECO:0000313" key="3">
    <source>
        <dbReference type="EMBL" id="VDP87565.1"/>
    </source>
</evidence>
<keyword evidence="4" id="KW-1185">Reference proteome</keyword>
<evidence type="ECO:0000256" key="1">
    <source>
        <dbReference type="ARBA" id="ARBA00009670"/>
    </source>
</evidence>
<dbReference type="InterPro" id="IPR011009">
    <property type="entry name" value="Kinase-like_dom_sf"/>
</dbReference>
<dbReference type="PANTHER" id="PTHR43173">
    <property type="entry name" value="ABC1 FAMILY PROTEIN"/>
    <property type="match status" value="1"/>
</dbReference>
<reference evidence="3 4" key="2">
    <citation type="submission" date="2018-11" db="EMBL/GenBank/DDBJ databases">
        <authorList>
            <consortium name="Pathogen Informatics"/>
        </authorList>
    </citation>
    <scope>NUCLEOTIDE SEQUENCE [LARGE SCALE GENOMIC DNA]</scope>
    <source>
        <strain evidence="3 4">Egypt</strain>
    </source>
</reference>
<evidence type="ECO:0000259" key="2">
    <source>
        <dbReference type="Pfam" id="PF03109"/>
    </source>
</evidence>
<evidence type="ECO:0000313" key="5">
    <source>
        <dbReference type="WBParaSite" id="ECPE_0001078801-mRNA-1"/>
    </source>
</evidence>
<accession>A0A183AUX0</accession>
<dbReference type="WBParaSite" id="ECPE_0001078801-mRNA-1">
    <property type="protein sequence ID" value="ECPE_0001078801-mRNA-1"/>
    <property type="gene ID" value="ECPE_0001078801"/>
</dbReference>
<name>A0A183AUX0_9TREM</name>
<dbReference type="AlphaFoldDB" id="A0A183AUX0"/>
<dbReference type="OrthoDB" id="427480at2759"/>
<dbReference type="InterPro" id="IPR051130">
    <property type="entry name" value="Mito_struct-func_regulator"/>
</dbReference>
<reference evidence="5" key="1">
    <citation type="submission" date="2016-06" db="UniProtKB">
        <authorList>
            <consortium name="WormBaseParasite"/>
        </authorList>
    </citation>
    <scope>IDENTIFICATION</scope>
</reference>
<dbReference type="Proteomes" id="UP000272942">
    <property type="component" value="Unassembled WGS sequence"/>
</dbReference>